<evidence type="ECO:0000313" key="2">
    <source>
        <dbReference type="Proteomes" id="UP000314294"/>
    </source>
</evidence>
<sequence length="72" mass="8307">MKTPAVRDEDSRRGVMFSLSLLSRVVERLQGGGWCVYTCLTRRRRMKVMMMMMVGVGQQQSAVRLRGQRATR</sequence>
<gene>
    <name evidence="1" type="ORF">EYF80_054662</name>
</gene>
<dbReference type="EMBL" id="SRLO01001818">
    <property type="protein sequence ID" value="TNN35174.1"/>
    <property type="molecule type" value="Genomic_DNA"/>
</dbReference>
<dbReference type="AlphaFoldDB" id="A0A4Z2F3B7"/>
<keyword evidence="2" id="KW-1185">Reference proteome</keyword>
<organism evidence="1 2">
    <name type="scientific">Liparis tanakae</name>
    <name type="common">Tanaka's snailfish</name>
    <dbReference type="NCBI Taxonomy" id="230148"/>
    <lineage>
        <taxon>Eukaryota</taxon>
        <taxon>Metazoa</taxon>
        <taxon>Chordata</taxon>
        <taxon>Craniata</taxon>
        <taxon>Vertebrata</taxon>
        <taxon>Euteleostomi</taxon>
        <taxon>Actinopterygii</taxon>
        <taxon>Neopterygii</taxon>
        <taxon>Teleostei</taxon>
        <taxon>Neoteleostei</taxon>
        <taxon>Acanthomorphata</taxon>
        <taxon>Eupercaria</taxon>
        <taxon>Perciformes</taxon>
        <taxon>Cottioidei</taxon>
        <taxon>Cottales</taxon>
        <taxon>Liparidae</taxon>
        <taxon>Liparis</taxon>
    </lineage>
</organism>
<protein>
    <submittedName>
        <fullName evidence="1">Uncharacterized protein</fullName>
    </submittedName>
</protein>
<accession>A0A4Z2F3B7</accession>
<reference evidence="1 2" key="1">
    <citation type="submission" date="2019-03" db="EMBL/GenBank/DDBJ databases">
        <title>First draft genome of Liparis tanakae, snailfish: a comprehensive survey of snailfish specific genes.</title>
        <authorList>
            <person name="Kim W."/>
            <person name="Song I."/>
            <person name="Jeong J.-H."/>
            <person name="Kim D."/>
            <person name="Kim S."/>
            <person name="Ryu S."/>
            <person name="Song J.Y."/>
            <person name="Lee S.K."/>
        </authorList>
    </citation>
    <scope>NUCLEOTIDE SEQUENCE [LARGE SCALE GENOMIC DNA]</scope>
    <source>
        <tissue evidence="1">Muscle</tissue>
    </source>
</reference>
<dbReference type="Proteomes" id="UP000314294">
    <property type="component" value="Unassembled WGS sequence"/>
</dbReference>
<evidence type="ECO:0000313" key="1">
    <source>
        <dbReference type="EMBL" id="TNN35174.1"/>
    </source>
</evidence>
<proteinExistence type="predicted"/>
<comment type="caution">
    <text evidence="1">The sequence shown here is derived from an EMBL/GenBank/DDBJ whole genome shotgun (WGS) entry which is preliminary data.</text>
</comment>
<name>A0A4Z2F3B7_9TELE</name>